<name>A0AAU7QGG7_9GAMM</name>
<protein>
    <submittedName>
        <fullName evidence="1">Uncharacterized protein</fullName>
    </submittedName>
</protein>
<organism evidence="1">
    <name type="scientific">Acerihabitans sp. KWT182</name>
    <dbReference type="NCBI Taxonomy" id="3157919"/>
    <lineage>
        <taxon>Bacteria</taxon>
        <taxon>Pseudomonadati</taxon>
        <taxon>Pseudomonadota</taxon>
        <taxon>Gammaproteobacteria</taxon>
        <taxon>Enterobacterales</taxon>
        <taxon>Pectobacteriaceae</taxon>
        <taxon>Acerihabitans</taxon>
    </lineage>
</organism>
<accession>A0AAU7QGG7</accession>
<dbReference type="EMBL" id="CP157947">
    <property type="protein sequence ID" value="XBS71727.1"/>
    <property type="molecule type" value="Genomic_DNA"/>
</dbReference>
<evidence type="ECO:0000313" key="1">
    <source>
        <dbReference type="EMBL" id="XBS71727.1"/>
    </source>
</evidence>
<reference evidence="1" key="1">
    <citation type="submission" date="2024-06" db="EMBL/GenBank/DDBJ databases">
        <authorList>
            <person name="Coelho C."/>
            <person name="Bento M."/>
            <person name="Garcia E."/>
            <person name="Camelo A."/>
            <person name="Brandao I."/>
            <person name="Espirito Santo C."/>
            <person name="Trovao J."/>
            <person name="Verissimo A."/>
            <person name="Costa J."/>
            <person name="Tiago I."/>
        </authorList>
    </citation>
    <scope>NUCLEOTIDE SEQUENCE</scope>
    <source>
        <strain evidence="1">KWT182</strain>
    </source>
</reference>
<dbReference type="AlphaFoldDB" id="A0AAU7QGG7"/>
<sequence>MQNEHVAYFLQKAGFLAVGDEQNVGLAINQIIACLSKPMPPSFLSELARSILAATGLFGAQEGEGLSVTHQLGRVHAWIAANLFGDAPEGFLMTVLLNEKRGRNGRKPRRHVPLARLNKRVKGQLASFTELSSAAGDYIFKEILLPAMPTLGIRPDTSDRQGNRVGSLQWVYLHAGAQFAHDMGLGFETLPRQALLSLGIALEAMLLSDPACAGIIHFFIRPASIYSLMNKLVNGKLVDDPGFFTDPDVRQHAVEQFFADSRLRNERNNPFIRYSRAIEGYRTRTQLAQKILRERCDLRATGYYAVDTEGYKNSYDGYACRAVGSGPVPVIELLPNVSKEFRKQNQRIAKLYQTVDMLLLTQVFTTLSAEESLFLQKNEIKLATAEFSSFEQFRGRLGRTTFPEATTPSRYCRKSRSSQAAARKEFMPWNGGARVTG</sequence>
<proteinExistence type="predicted"/>
<gene>
    <name evidence="1" type="ORF">ABK905_13070</name>
</gene>